<dbReference type="NCBIfam" id="NF040725">
    <property type="entry name" value="panto_kin_Meth"/>
    <property type="match status" value="1"/>
</dbReference>
<dbReference type="InterPro" id="IPR054946">
    <property type="entry name" value="Panto_kinase"/>
</dbReference>
<dbReference type="InterPro" id="IPR012043">
    <property type="entry name" value="PoK"/>
</dbReference>
<dbReference type="OrthoDB" id="85822at2157"/>
<evidence type="ECO:0000313" key="4">
    <source>
        <dbReference type="Proteomes" id="UP000245657"/>
    </source>
</evidence>
<dbReference type="Gene3D" id="3.30.230.10">
    <property type="match status" value="1"/>
</dbReference>
<accession>A0A2V2NFG2</accession>
<dbReference type="SUPFAM" id="SSF54211">
    <property type="entry name" value="Ribosomal protein S5 domain 2-like"/>
    <property type="match status" value="1"/>
</dbReference>
<keyword evidence="4" id="KW-1185">Reference proteome</keyword>
<dbReference type="RefSeq" id="WP_109967332.1">
    <property type="nucleotide sequence ID" value="NZ_CP176093.1"/>
</dbReference>
<organism evidence="3 4">
    <name type="scientific">Methanospirillum lacunae</name>
    <dbReference type="NCBI Taxonomy" id="668570"/>
    <lineage>
        <taxon>Archaea</taxon>
        <taxon>Methanobacteriati</taxon>
        <taxon>Methanobacteriota</taxon>
        <taxon>Stenosarchaea group</taxon>
        <taxon>Methanomicrobia</taxon>
        <taxon>Methanomicrobiales</taxon>
        <taxon>Methanospirillaceae</taxon>
        <taxon>Methanospirillum</taxon>
    </lineage>
</organism>
<proteinExistence type="inferred from homology"/>
<comment type="catalytic activity">
    <reaction evidence="1">
        <text>(R)-pantoate + ATP = (R)-4-phosphopantoate + ADP + H(+)</text>
        <dbReference type="Rhea" id="RHEA:28246"/>
        <dbReference type="ChEBI" id="CHEBI:15378"/>
        <dbReference type="ChEBI" id="CHEBI:15980"/>
        <dbReference type="ChEBI" id="CHEBI:30616"/>
        <dbReference type="ChEBI" id="CHEBI:61294"/>
        <dbReference type="ChEBI" id="CHEBI:456216"/>
        <dbReference type="EC" id="2.7.1.169"/>
    </reaction>
</comment>
<feature type="domain" description="GHMP kinase N-terminal" evidence="2">
    <location>
        <begin position="73"/>
        <end position="150"/>
    </location>
</feature>
<evidence type="ECO:0000259" key="2">
    <source>
        <dbReference type="Pfam" id="PF00288"/>
    </source>
</evidence>
<comment type="pathway">
    <text evidence="1">Cofactor biosynthesis; coenzyme A biosynthesis.</text>
</comment>
<gene>
    <name evidence="3" type="ORF">DK846_02530</name>
</gene>
<dbReference type="HAMAP" id="MF_02223">
    <property type="entry name" value="Pantoate_kinase"/>
    <property type="match status" value="1"/>
</dbReference>
<name>A0A2V2NFG2_9EURY</name>
<protein>
    <recommendedName>
        <fullName evidence="1">Pantoate kinase</fullName>
        <shortName evidence="1">PoK</shortName>
        <ecNumber evidence="1">2.7.1.169</ecNumber>
    </recommendedName>
</protein>
<evidence type="ECO:0000313" key="3">
    <source>
        <dbReference type="EMBL" id="PWR74053.1"/>
    </source>
</evidence>
<dbReference type="PIRSF" id="PIRSF016896">
    <property type="entry name" value="GHMP_arc_MJ0969"/>
    <property type="match status" value="1"/>
</dbReference>
<dbReference type="GO" id="GO:0005524">
    <property type="term" value="F:ATP binding"/>
    <property type="evidence" value="ECO:0007669"/>
    <property type="project" value="UniProtKB-KW"/>
</dbReference>
<dbReference type="AlphaFoldDB" id="A0A2V2NFG2"/>
<dbReference type="InterPro" id="IPR006204">
    <property type="entry name" value="GHMP_kinase_N_dom"/>
</dbReference>
<dbReference type="EMBL" id="QGMY01000002">
    <property type="protein sequence ID" value="PWR74053.1"/>
    <property type="molecule type" value="Genomic_DNA"/>
</dbReference>
<keyword evidence="1" id="KW-0067">ATP-binding</keyword>
<evidence type="ECO:0000256" key="1">
    <source>
        <dbReference type="HAMAP-Rule" id="MF_02223"/>
    </source>
</evidence>
<dbReference type="InterPro" id="IPR014721">
    <property type="entry name" value="Ribsml_uS5_D2-typ_fold_subgr"/>
</dbReference>
<keyword evidence="1" id="KW-0547">Nucleotide-binding</keyword>
<reference evidence="3 4" key="1">
    <citation type="submission" date="2018-05" db="EMBL/GenBank/DDBJ databases">
        <title>Draft genome of Methanospirillum lacunae Ki8-1.</title>
        <authorList>
            <person name="Dueholm M.S."/>
            <person name="Nielsen P.H."/>
            <person name="Bakmann L.F."/>
            <person name="Otzen D.E."/>
        </authorList>
    </citation>
    <scope>NUCLEOTIDE SEQUENCE [LARGE SCALE GENOMIC DNA]</scope>
    <source>
        <strain evidence="3 4">Ki8-1</strain>
    </source>
</reference>
<comment type="function">
    <text evidence="1">Phosphorylates (R)-pantoate to form (R)-4-phosphopantoate in the CoA biosynthesis pathway.</text>
</comment>
<dbReference type="Pfam" id="PF00288">
    <property type="entry name" value="GHMP_kinases_N"/>
    <property type="match status" value="1"/>
</dbReference>
<dbReference type="GeneID" id="97549410"/>
<keyword evidence="1" id="KW-0173">Coenzyme A biosynthesis</keyword>
<keyword evidence="1" id="KW-0808">Transferase</keyword>
<comment type="similarity">
    <text evidence="1">Belongs to the GHMP kinase family. PoK subfamily.</text>
</comment>
<comment type="caution">
    <text evidence="3">The sequence shown here is derived from an EMBL/GenBank/DDBJ whole genome shotgun (WGS) entry which is preliminary data.</text>
</comment>
<dbReference type="UniPathway" id="UPA00241"/>
<keyword evidence="1 3" id="KW-0418">Kinase</keyword>
<dbReference type="PANTHER" id="PTHR42282:SF1">
    <property type="entry name" value="PANTOATE KINASE"/>
    <property type="match status" value="1"/>
</dbReference>
<sequence length="286" mass="30363">MSPSQVTVFCPGHISGYFKPVITGDPKTSGSCGGGIVINSGVTVVATRAEETTIQVLKTSRDTSQVVSDNSPVIKHLMQNLGLTASIKTFCTLPLSSGYGLSAAALLATVHAVNQLFDLGLSPEKCAMQAHQVEVAFRTGLGDVAACQGGGWVVRKGPGIMAEILRYKDDQTIHAITLSPLKTESVLSSPEMMNRITDAFPKTDPDTLIGFFACSRSFAEASGLISPDIEKVLIDCDANNIPVSMTMLGNGIFALGERAKDLLNRYGETYSLQISHTGPRIMEVLP</sequence>
<dbReference type="GO" id="GO:0016301">
    <property type="term" value="F:kinase activity"/>
    <property type="evidence" value="ECO:0007669"/>
    <property type="project" value="UniProtKB-UniRule"/>
</dbReference>
<dbReference type="Proteomes" id="UP000245657">
    <property type="component" value="Unassembled WGS sequence"/>
</dbReference>
<dbReference type="EC" id="2.7.1.169" evidence="1"/>
<dbReference type="PANTHER" id="PTHR42282">
    <property type="entry name" value="PANTOATE KINASE-RELATED"/>
    <property type="match status" value="1"/>
</dbReference>
<dbReference type="InterPro" id="IPR020568">
    <property type="entry name" value="Ribosomal_Su5_D2-typ_SF"/>
</dbReference>
<dbReference type="GO" id="GO:0015937">
    <property type="term" value="P:coenzyme A biosynthetic process"/>
    <property type="evidence" value="ECO:0007669"/>
    <property type="project" value="UniProtKB-UniRule"/>
</dbReference>